<dbReference type="Pfam" id="PF04239">
    <property type="entry name" value="DUF421"/>
    <property type="match status" value="1"/>
</dbReference>
<keyword evidence="10" id="KW-1185">Reference proteome</keyword>
<feature type="transmembrane region" description="Helical" evidence="7">
    <location>
        <begin position="41"/>
        <end position="61"/>
    </location>
</feature>
<comment type="similarity">
    <text evidence="2">Belongs to the UPF0702 family.</text>
</comment>
<evidence type="ECO:0000313" key="10">
    <source>
        <dbReference type="Proteomes" id="UP000439780"/>
    </source>
</evidence>
<accession>A0A845AKW3</accession>
<evidence type="ECO:0000259" key="8">
    <source>
        <dbReference type="Pfam" id="PF04239"/>
    </source>
</evidence>
<dbReference type="Proteomes" id="UP000439780">
    <property type="component" value="Unassembled WGS sequence"/>
</dbReference>
<dbReference type="PANTHER" id="PTHR34582">
    <property type="entry name" value="UPF0702 TRANSMEMBRANE PROTEIN YCAP"/>
    <property type="match status" value="1"/>
</dbReference>
<dbReference type="InterPro" id="IPR007353">
    <property type="entry name" value="DUF421"/>
</dbReference>
<keyword evidence="4 7" id="KW-0812">Transmembrane</keyword>
<feature type="transmembrane region" description="Helical" evidence="7">
    <location>
        <begin position="6"/>
        <end position="29"/>
    </location>
</feature>
<dbReference type="OrthoDB" id="9793799at2"/>
<protein>
    <submittedName>
        <fullName evidence="9">DUF421 domain-containing protein</fullName>
    </submittedName>
</protein>
<dbReference type="AlphaFoldDB" id="A0A845AKW3"/>
<reference evidence="9 10" key="1">
    <citation type="submission" date="2019-12" db="EMBL/GenBank/DDBJ databases">
        <title>Genomic-based taxomic classification of the family Erythrobacteraceae.</title>
        <authorList>
            <person name="Xu L."/>
        </authorList>
    </citation>
    <scope>NUCLEOTIDE SEQUENCE [LARGE SCALE GENOMIC DNA]</scope>
    <source>
        <strain evidence="9 10">KEMB 9005-328</strain>
    </source>
</reference>
<gene>
    <name evidence="9" type="ORF">GRI58_11895</name>
</gene>
<feature type="domain" description="YetF C-terminal" evidence="8">
    <location>
        <begin position="91"/>
        <end position="158"/>
    </location>
</feature>
<keyword evidence="6 7" id="KW-0472">Membrane</keyword>
<dbReference type="GO" id="GO:0005886">
    <property type="term" value="C:plasma membrane"/>
    <property type="evidence" value="ECO:0007669"/>
    <property type="project" value="UniProtKB-SubCell"/>
</dbReference>
<evidence type="ECO:0000256" key="4">
    <source>
        <dbReference type="ARBA" id="ARBA00022692"/>
    </source>
</evidence>
<dbReference type="InterPro" id="IPR023090">
    <property type="entry name" value="UPF0702_alpha/beta_dom_sf"/>
</dbReference>
<name>A0A845AKW3_9SPHN</name>
<keyword evidence="5 7" id="KW-1133">Transmembrane helix</keyword>
<evidence type="ECO:0000256" key="5">
    <source>
        <dbReference type="ARBA" id="ARBA00022989"/>
    </source>
</evidence>
<dbReference type="Gene3D" id="3.30.240.20">
    <property type="entry name" value="bsu07140 like domains"/>
    <property type="match status" value="1"/>
</dbReference>
<proteinExistence type="inferred from homology"/>
<evidence type="ECO:0000313" key="9">
    <source>
        <dbReference type="EMBL" id="MXP29521.1"/>
    </source>
</evidence>
<feature type="transmembrane region" description="Helical" evidence="7">
    <location>
        <begin position="67"/>
        <end position="85"/>
    </location>
</feature>
<sequence>MFFDNQIINAVAQGLILAVAALLWVILLVRVVGLRSFSKMTSFDFVMTVAMGSLVATASQATQWSGFIQVLAAMTGLFAIQYVLARGRKASDLVESALGNTPVLLMRDGEVIESALVDSRVSMNDLRAKLREANVLDFSQVRAAVLETTGDVSILHGDHLDDSLLENVRSA</sequence>
<dbReference type="PANTHER" id="PTHR34582:SF6">
    <property type="entry name" value="UPF0702 TRANSMEMBRANE PROTEIN YCAP"/>
    <property type="match status" value="1"/>
</dbReference>
<evidence type="ECO:0000256" key="7">
    <source>
        <dbReference type="SAM" id="Phobius"/>
    </source>
</evidence>
<dbReference type="EMBL" id="WTYA01000009">
    <property type="protein sequence ID" value="MXP29521.1"/>
    <property type="molecule type" value="Genomic_DNA"/>
</dbReference>
<keyword evidence="3" id="KW-1003">Cell membrane</keyword>
<evidence type="ECO:0000256" key="3">
    <source>
        <dbReference type="ARBA" id="ARBA00022475"/>
    </source>
</evidence>
<comment type="caution">
    <text evidence="9">The sequence shown here is derived from an EMBL/GenBank/DDBJ whole genome shotgun (WGS) entry which is preliminary data.</text>
</comment>
<evidence type="ECO:0000256" key="2">
    <source>
        <dbReference type="ARBA" id="ARBA00006448"/>
    </source>
</evidence>
<organism evidence="9 10">
    <name type="scientific">Qipengyuania algicida</name>
    <dbReference type="NCBI Taxonomy" id="1836209"/>
    <lineage>
        <taxon>Bacteria</taxon>
        <taxon>Pseudomonadati</taxon>
        <taxon>Pseudomonadota</taxon>
        <taxon>Alphaproteobacteria</taxon>
        <taxon>Sphingomonadales</taxon>
        <taxon>Erythrobacteraceae</taxon>
        <taxon>Qipengyuania</taxon>
    </lineage>
</organism>
<comment type="subcellular location">
    <subcellularLocation>
        <location evidence="1">Cell membrane</location>
        <topology evidence="1">Multi-pass membrane protein</topology>
    </subcellularLocation>
</comment>
<evidence type="ECO:0000256" key="6">
    <source>
        <dbReference type="ARBA" id="ARBA00023136"/>
    </source>
</evidence>
<dbReference type="RefSeq" id="WP_160753822.1">
    <property type="nucleotide sequence ID" value="NZ_WTYA01000009.1"/>
</dbReference>
<evidence type="ECO:0000256" key="1">
    <source>
        <dbReference type="ARBA" id="ARBA00004651"/>
    </source>
</evidence>